<feature type="domain" description="Protein kinase" evidence="6">
    <location>
        <begin position="59"/>
        <end position="251"/>
    </location>
</feature>
<dbReference type="InterPro" id="IPR011009">
    <property type="entry name" value="Kinase-like_dom_sf"/>
</dbReference>
<sequence>GFAQTSTLASYYSSSAAPSHGERGSSSSTTTTGPPHASIISVLGWAQGHGVDILPLTWVPQFDSVGFGGTSEISQSLVNAHLGFVFKRLNRETQSGSSPWTACMNELCVLSQSPIKDHPNVLSLQGVCFDTPPEDKTSVLPVLVFEKARHGNLEQFMRTERGKSLSFSERLSMIHQITSAMGLLHSSGVVHNDIKPENVLIFETDGRLTPRVRLRLFRNRSGTDHTRGSSQNSPSPSIEAMARPRAQLCSG</sequence>
<evidence type="ECO:0000256" key="5">
    <source>
        <dbReference type="SAM" id="MobiDB-lite"/>
    </source>
</evidence>
<feature type="region of interest" description="Disordered" evidence="5">
    <location>
        <begin position="218"/>
        <end position="251"/>
    </location>
</feature>
<dbReference type="PROSITE" id="PS50011">
    <property type="entry name" value="PROTEIN_KINASE_DOM"/>
    <property type="match status" value="1"/>
</dbReference>
<feature type="region of interest" description="Disordered" evidence="5">
    <location>
        <begin position="14"/>
        <end position="33"/>
    </location>
</feature>
<keyword evidence="1 3" id="KW-0547">Nucleotide-binding</keyword>
<keyword evidence="7" id="KW-0418">Kinase</keyword>
<dbReference type="Pfam" id="PF00069">
    <property type="entry name" value="Pkinase"/>
    <property type="match status" value="1"/>
</dbReference>
<feature type="compositionally biased region" description="Low complexity" evidence="5">
    <location>
        <begin position="14"/>
        <end position="32"/>
    </location>
</feature>
<keyword evidence="7" id="KW-0808">Transferase</keyword>
<dbReference type="PANTHER" id="PTHR24359:SF1">
    <property type="entry name" value="INHIBITOR OF NUCLEAR FACTOR KAPPA-B KINASE EPSILON SUBUNIT HOMOLOG 1-RELATED"/>
    <property type="match status" value="1"/>
</dbReference>
<comment type="caution">
    <text evidence="7">The sequence shown here is derived from an EMBL/GenBank/DDBJ whole genome shotgun (WGS) entry which is preliminary data.</text>
</comment>
<keyword evidence="8" id="KW-1185">Reference proteome</keyword>
<evidence type="ECO:0000256" key="3">
    <source>
        <dbReference type="PROSITE-ProRule" id="PRU10141"/>
    </source>
</evidence>
<accession>A0AAE0N238</accession>
<proteinExistence type="inferred from homology"/>
<dbReference type="AlphaFoldDB" id="A0AAE0N238"/>
<dbReference type="Proteomes" id="UP001285441">
    <property type="component" value="Unassembled WGS sequence"/>
</dbReference>
<organism evidence="7 8">
    <name type="scientific">Podospora didyma</name>
    <dbReference type="NCBI Taxonomy" id="330526"/>
    <lineage>
        <taxon>Eukaryota</taxon>
        <taxon>Fungi</taxon>
        <taxon>Dikarya</taxon>
        <taxon>Ascomycota</taxon>
        <taxon>Pezizomycotina</taxon>
        <taxon>Sordariomycetes</taxon>
        <taxon>Sordariomycetidae</taxon>
        <taxon>Sordariales</taxon>
        <taxon>Podosporaceae</taxon>
        <taxon>Podospora</taxon>
    </lineage>
</organism>
<dbReference type="GO" id="GO:0004674">
    <property type="term" value="F:protein serine/threonine kinase activity"/>
    <property type="evidence" value="ECO:0007669"/>
    <property type="project" value="UniProtKB-KW"/>
</dbReference>
<dbReference type="PROSITE" id="PS00107">
    <property type="entry name" value="PROTEIN_KINASE_ATP"/>
    <property type="match status" value="1"/>
</dbReference>
<keyword evidence="2 3" id="KW-0067">ATP-binding</keyword>
<reference evidence="7" key="1">
    <citation type="journal article" date="2023" name="Mol. Phylogenet. Evol.">
        <title>Genome-scale phylogeny and comparative genomics of the fungal order Sordariales.</title>
        <authorList>
            <person name="Hensen N."/>
            <person name="Bonometti L."/>
            <person name="Westerberg I."/>
            <person name="Brannstrom I.O."/>
            <person name="Guillou S."/>
            <person name="Cros-Aarteil S."/>
            <person name="Calhoun S."/>
            <person name="Haridas S."/>
            <person name="Kuo A."/>
            <person name="Mondo S."/>
            <person name="Pangilinan J."/>
            <person name="Riley R."/>
            <person name="LaButti K."/>
            <person name="Andreopoulos B."/>
            <person name="Lipzen A."/>
            <person name="Chen C."/>
            <person name="Yan M."/>
            <person name="Daum C."/>
            <person name="Ng V."/>
            <person name="Clum A."/>
            <person name="Steindorff A."/>
            <person name="Ohm R.A."/>
            <person name="Martin F."/>
            <person name="Silar P."/>
            <person name="Natvig D.O."/>
            <person name="Lalanne C."/>
            <person name="Gautier V."/>
            <person name="Ament-Velasquez S.L."/>
            <person name="Kruys A."/>
            <person name="Hutchinson M.I."/>
            <person name="Powell A.J."/>
            <person name="Barry K."/>
            <person name="Miller A.N."/>
            <person name="Grigoriev I.V."/>
            <person name="Debuchy R."/>
            <person name="Gladieux P."/>
            <person name="Hiltunen Thoren M."/>
            <person name="Johannesson H."/>
        </authorList>
    </citation>
    <scope>NUCLEOTIDE SEQUENCE</scope>
    <source>
        <strain evidence="7">CBS 232.78</strain>
    </source>
</reference>
<dbReference type="SUPFAM" id="SSF56112">
    <property type="entry name" value="Protein kinase-like (PK-like)"/>
    <property type="match status" value="1"/>
</dbReference>
<dbReference type="PROSITE" id="PS00108">
    <property type="entry name" value="PROTEIN_KINASE_ST"/>
    <property type="match status" value="1"/>
</dbReference>
<evidence type="ECO:0000313" key="8">
    <source>
        <dbReference type="Proteomes" id="UP001285441"/>
    </source>
</evidence>
<protein>
    <submittedName>
        <fullName evidence="7">Kinase-like domain-containing protein</fullName>
    </submittedName>
</protein>
<evidence type="ECO:0000256" key="4">
    <source>
        <dbReference type="RuleBase" id="RU000304"/>
    </source>
</evidence>
<reference evidence="7" key="2">
    <citation type="submission" date="2023-06" db="EMBL/GenBank/DDBJ databases">
        <authorList>
            <consortium name="Lawrence Berkeley National Laboratory"/>
            <person name="Haridas S."/>
            <person name="Hensen N."/>
            <person name="Bonometti L."/>
            <person name="Westerberg I."/>
            <person name="Brannstrom I.O."/>
            <person name="Guillou S."/>
            <person name="Cros-Aarteil S."/>
            <person name="Calhoun S."/>
            <person name="Kuo A."/>
            <person name="Mondo S."/>
            <person name="Pangilinan J."/>
            <person name="Riley R."/>
            <person name="LaButti K."/>
            <person name="Andreopoulos B."/>
            <person name="Lipzen A."/>
            <person name="Chen C."/>
            <person name="Yanf M."/>
            <person name="Daum C."/>
            <person name="Ng V."/>
            <person name="Clum A."/>
            <person name="Steindorff A."/>
            <person name="Ohm R."/>
            <person name="Martin F."/>
            <person name="Silar P."/>
            <person name="Natvig D."/>
            <person name="Lalanne C."/>
            <person name="Gautier V."/>
            <person name="Ament-velasquez S.L."/>
            <person name="Kruys A."/>
            <person name="Hutchinson M.I."/>
            <person name="Powell A.J."/>
            <person name="Barry K."/>
            <person name="Miller A.N."/>
            <person name="Grigoriev I.V."/>
            <person name="Debuchy R."/>
            <person name="Gladieux P."/>
            <person name="Thoren M.H."/>
            <person name="Johannesson H."/>
        </authorList>
    </citation>
    <scope>NUCLEOTIDE SEQUENCE</scope>
    <source>
        <strain evidence="7">CBS 232.78</strain>
    </source>
</reference>
<keyword evidence="4" id="KW-0723">Serine/threonine-protein kinase</keyword>
<comment type="similarity">
    <text evidence="4">Belongs to the protein kinase superfamily.</text>
</comment>
<dbReference type="GO" id="GO:0005524">
    <property type="term" value="F:ATP binding"/>
    <property type="evidence" value="ECO:0007669"/>
    <property type="project" value="UniProtKB-UniRule"/>
</dbReference>
<feature type="non-terminal residue" evidence="7">
    <location>
        <position position="251"/>
    </location>
</feature>
<feature type="binding site" evidence="3">
    <location>
        <position position="87"/>
    </location>
    <ligand>
        <name>ATP</name>
        <dbReference type="ChEBI" id="CHEBI:30616"/>
    </ligand>
</feature>
<dbReference type="Gene3D" id="1.10.510.10">
    <property type="entry name" value="Transferase(Phosphotransferase) domain 1"/>
    <property type="match status" value="1"/>
</dbReference>
<dbReference type="InterPro" id="IPR000719">
    <property type="entry name" value="Prot_kinase_dom"/>
</dbReference>
<evidence type="ECO:0000256" key="1">
    <source>
        <dbReference type="ARBA" id="ARBA00022741"/>
    </source>
</evidence>
<name>A0AAE0N238_9PEZI</name>
<gene>
    <name evidence="7" type="ORF">B0H63DRAFT_490187</name>
</gene>
<dbReference type="PANTHER" id="PTHR24359">
    <property type="entry name" value="SERINE/THREONINE-PROTEIN KINASE SBK1"/>
    <property type="match status" value="1"/>
</dbReference>
<dbReference type="EMBL" id="JAULSW010000011">
    <property type="protein sequence ID" value="KAK3368036.1"/>
    <property type="molecule type" value="Genomic_DNA"/>
</dbReference>
<dbReference type="InterPro" id="IPR008271">
    <property type="entry name" value="Ser/Thr_kinase_AS"/>
</dbReference>
<evidence type="ECO:0000313" key="7">
    <source>
        <dbReference type="EMBL" id="KAK3368036.1"/>
    </source>
</evidence>
<evidence type="ECO:0000256" key="2">
    <source>
        <dbReference type="ARBA" id="ARBA00022840"/>
    </source>
</evidence>
<evidence type="ECO:0000259" key="6">
    <source>
        <dbReference type="PROSITE" id="PS50011"/>
    </source>
</evidence>
<dbReference type="InterPro" id="IPR017441">
    <property type="entry name" value="Protein_kinase_ATP_BS"/>
</dbReference>
<dbReference type="SMART" id="SM00220">
    <property type="entry name" value="S_TKc"/>
    <property type="match status" value="1"/>
</dbReference>